<evidence type="ECO:0000256" key="2">
    <source>
        <dbReference type="ARBA" id="ARBA00004496"/>
    </source>
</evidence>
<keyword evidence="7" id="KW-0805">Transcription regulation</keyword>
<keyword evidence="3" id="KW-0217">Developmental protein</keyword>
<feature type="compositionally biased region" description="Basic and acidic residues" evidence="13">
    <location>
        <begin position="298"/>
        <end position="311"/>
    </location>
</feature>
<organism evidence="15 16">
    <name type="scientific">Panagrolaimus superbus</name>
    <dbReference type="NCBI Taxonomy" id="310955"/>
    <lineage>
        <taxon>Eukaryota</taxon>
        <taxon>Metazoa</taxon>
        <taxon>Ecdysozoa</taxon>
        <taxon>Nematoda</taxon>
        <taxon>Chromadorea</taxon>
        <taxon>Rhabditida</taxon>
        <taxon>Tylenchina</taxon>
        <taxon>Panagrolaimomorpha</taxon>
        <taxon>Panagrolaimoidea</taxon>
        <taxon>Panagrolaimidae</taxon>
        <taxon>Panagrolaimus</taxon>
    </lineage>
</organism>
<reference evidence="16" key="1">
    <citation type="submission" date="2022-11" db="UniProtKB">
        <authorList>
            <consortium name="WormBaseParasite"/>
        </authorList>
    </citation>
    <scope>IDENTIFICATION</scope>
</reference>
<feature type="compositionally biased region" description="Low complexity" evidence="13">
    <location>
        <begin position="147"/>
        <end position="158"/>
    </location>
</feature>
<dbReference type="WBParaSite" id="PSU_v2.g7423.t1">
    <property type="protein sequence ID" value="PSU_v2.g7423.t1"/>
    <property type="gene ID" value="PSU_v2.g7423"/>
</dbReference>
<dbReference type="Proteomes" id="UP000887577">
    <property type="component" value="Unplaced"/>
</dbReference>
<dbReference type="GO" id="GO:0000978">
    <property type="term" value="F:RNA polymerase II cis-regulatory region sequence-specific DNA binding"/>
    <property type="evidence" value="ECO:0007669"/>
    <property type="project" value="TreeGrafter"/>
</dbReference>
<dbReference type="GO" id="GO:0005737">
    <property type="term" value="C:cytoplasm"/>
    <property type="evidence" value="ECO:0007669"/>
    <property type="project" value="UniProtKB-SubCell"/>
</dbReference>
<evidence type="ECO:0000256" key="12">
    <source>
        <dbReference type="PROSITE-ProRule" id="PRU00089"/>
    </source>
</evidence>
<dbReference type="PROSITE" id="PS50039">
    <property type="entry name" value="FORK_HEAD_3"/>
    <property type="match status" value="1"/>
</dbReference>
<evidence type="ECO:0000256" key="10">
    <source>
        <dbReference type="ARBA" id="ARBA00023242"/>
    </source>
</evidence>
<evidence type="ECO:0000256" key="13">
    <source>
        <dbReference type="SAM" id="MobiDB-lite"/>
    </source>
</evidence>
<evidence type="ECO:0000256" key="1">
    <source>
        <dbReference type="ARBA" id="ARBA00004123"/>
    </source>
</evidence>
<keyword evidence="6" id="KW-0341">Growth regulation</keyword>
<dbReference type="InterPro" id="IPR030456">
    <property type="entry name" value="TF_fork_head_CS_2"/>
</dbReference>
<sequence>MESIDDNFFAQTRERCHTWPMPQYPGSMISSQSSTPYHSPLSSGYPSTSSINNNNINQGPLPSIRYFCGQPFAQQNIIPSLPYHHLQQQQYSSANSCYNPVNFNIPLSSNQESIKTNNNNNLIVPKKEIQQSPTKSNTSQEIPCDPAPSSAAPSSSSPILPQFQTSSSATKSPTEKPKRKRIRKKDPNHVTQKKPNAWGEESYSDLILKALEAAPDGRMKLNEIYQWFIDNVKYFSERAGQEEASGWKNSIRHNLSLHSRFMRIQNEGAGKSSWWVINPDAKPGRNPRRRAQTMESTTKAKLERSRRGARKRVEMGTLRSGGSSAIGSTASIMSHEIFNDLDDPLNSNFDTFRGRTHSNLSAIGNTTRISPTVDRFDEFDFPPWGEQQRSSNPEVNEIMGRTGDMRLEGNAPDFKTDFRGIPTNDSSTLLGDFPGPKLEFDTPPYQELNPLRPPMPMQQPMMRTTFNPPRSQPMPQQMRMSNQPNGYYGPPPVYNQPMMAPPQHLNSQQQWTPINGGYQQMSGLHHTQNGQNQMFEHHQQNQLPMDLEGLSLPDTMEFGSDVETILRHELSQTSDQQIHFDL</sequence>
<keyword evidence="4" id="KW-0963">Cytoplasm</keyword>
<feature type="compositionally biased region" description="Polar residues" evidence="13">
    <location>
        <begin position="130"/>
        <end position="141"/>
    </location>
</feature>
<evidence type="ECO:0000256" key="6">
    <source>
        <dbReference type="ARBA" id="ARBA00022604"/>
    </source>
</evidence>
<feature type="region of interest" description="Disordered" evidence="13">
    <location>
        <begin position="275"/>
        <end position="311"/>
    </location>
</feature>
<dbReference type="InterPro" id="IPR036390">
    <property type="entry name" value="WH_DNA-bd_sf"/>
</dbReference>
<dbReference type="InterPro" id="IPR001766">
    <property type="entry name" value="Fork_head_dom"/>
</dbReference>
<evidence type="ECO:0000256" key="9">
    <source>
        <dbReference type="ARBA" id="ARBA00023163"/>
    </source>
</evidence>
<evidence type="ECO:0000313" key="15">
    <source>
        <dbReference type="Proteomes" id="UP000887577"/>
    </source>
</evidence>
<keyword evidence="15" id="KW-1185">Reference proteome</keyword>
<dbReference type="SUPFAM" id="SSF46785">
    <property type="entry name" value="Winged helix' DNA-binding domain"/>
    <property type="match status" value="1"/>
</dbReference>
<dbReference type="PANTHER" id="PTHR45767:SF2">
    <property type="entry name" value="FORKHEAD BOX PROTEIN O"/>
    <property type="match status" value="1"/>
</dbReference>
<evidence type="ECO:0000256" key="7">
    <source>
        <dbReference type="ARBA" id="ARBA00023015"/>
    </source>
</evidence>
<evidence type="ECO:0000256" key="8">
    <source>
        <dbReference type="ARBA" id="ARBA00023125"/>
    </source>
</evidence>
<evidence type="ECO:0000256" key="5">
    <source>
        <dbReference type="ARBA" id="ARBA00022553"/>
    </source>
</evidence>
<feature type="domain" description="Fork-head" evidence="14">
    <location>
        <begin position="198"/>
        <end position="291"/>
    </location>
</feature>
<protein>
    <recommendedName>
        <fullName evidence="11">Forkhead box protein O</fullName>
    </recommendedName>
</protein>
<dbReference type="PROSITE" id="PS00658">
    <property type="entry name" value="FORK_HEAD_2"/>
    <property type="match status" value="1"/>
</dbReference>
<evidence type="ECO:0000313" key="16">
    <source>
        <dbReference type="WBParaSite" id="PSU_v2.g7423.t1"/>
    </source>
</evidence>
<evidence type="ECO:0000256" key="3">
    <source>
        <dbReference type="ARBA" id="ARBA00022473"/>
    </source>
</evidence>
<feature type="compositionally biased region" description="Basic residues" evidence="13">
    <location>
        <begin position="177"/>
        <end position="186"/>
    </location>
</feature>
<dbReference type="PANTHER" id="PTHR45767">
    <property type="entry name" value="FORKHEAD BOX PROTEIN O"/>
    <property type="match status" value="1"/>
</dbReference>
<accession>A0A914Z654</accession>
<keyword evidence="8 12" id="KW-0238">DNA-binding</keyword>
<dbReference type="Gene3D" id="1.10.10.10">
    <property type="entry name" value="Winged helix-like DNA-binding domain superfamily/Winged helix DNA-binding domain"/>
    <property type="match status" value="1"/>
</dbReference>
<evidence type="ECO:0000256" key="4">
    <source>
        <dbReference type="ARBA" id="ARBA00022490"/>
    </source>
</evidence>
<dbReference type="AlphaFoldDB" id="A0A914Z654"/>
<keyword evidence="5" id="KW-0597">Phosphoprotein</keyword>
<keyword evidence="9" id="KW-0804">Transcription</keyword>
<name>A0A914Z654_9BILA</name>
<keyword evidence="10 12" id="KW-0539">Nucleus</keyword>
<dbReference type="CDD" id="cd20032">
    <property type="entry name" value="FH_FOXO"/>
    <property type="match status" value="1"/>
</dbReference>
<feature type="DNA-binding region" description="Fork-head" evidence="12">
    <location>
        <begin position="198"/>
        <end position="291"/>
    </location>
</feature>
<evidence type="ECO:0000256" key="11">
    <source>
        <dbReference type="ARBA" id="ARBA00039893"/>
    </source>
</evidence>
<dbReference type="GO" id="GO:0000981">
    <property type="term" value="F:DNA-binding transcription factor activity, RNA polymerase II-specific"/>
    <property type="evidence" value="ECO:0007669"/>
    <property type="project" value="TreeGrafter"/>
</dbReference>
<dbReference type="SMART" id="SM00339">
    <property type="entry name" value="FH"/>
    <property type="match status" value="1"/>
</dbReference>
<evidence type="ECO:0000259" key="14">
    <source>
        <dbReference type="PROSITE" id="PS50039"/>
    </source>
</evidence>
<proteinExistence type="predicted"/>
<dbReference type="InterPro" id="IPR036388">
    <property type="entry name" value="WH-like_DNA-bd_sf"/>
</dbReference>
<feature type="compositionally biased region" description="Polar residues" evidence="13">
    <location>
        <begin position="162"/>
        <end position="172"/>
    </location>
</feature>
<dbReference type="Pfam" id="PF00250">
    <property type="entry name" value="Forkhead"/>
    <property type="match status" value="1"/>
</dbReference>
<dbReference type="PRINTS" id="PR00053">
    <property type="entry name" value="FORKHEAD"/>
</dbReference>
<comment type="subcellular location">
    <subcellularLocation>
        <location evidence="2">Cytoplasm</location>
    </subcellularLocation>
    <subcellularLocation>
        <location evidence="1 12">Nucleus</location>
    </subcellularLocation>
</comment>
<dbReference type="GO" id="GO:0005634">
    <property type="term" value="C:nucleus"/>
    <property type="evidence" value="ECO:0007669"/>
    <property type="project" value="UniProtKB-SubCell"/>
</dbReference>
<feature type="region of interest" description="Disordered" evidence="13">
    <location>
        <begin position="116"/>
        <end position="197"/>
    </location>
</feature>